<feature type="compositionally biased region" description="Polar residues" evidence="1">
    <location>
        <begin position="157"/>
        <end position="170"/>
    </location>
</feature>
<evidence type="ECO:0000313" key="2">
    <source>
        <dbReference type="EMBL" id="KAG9228842.1"/>
    </source>
</evidence>
<organism evidence="2 3">
    <name type="scientific">Amylocarpus encephaloides</name>
    <dbReference type="NCBI Taxonomy" id="45428"/>
    <lineage>
        <taxon>Eukaryota</taxon>
        <taxon>Fungi</taxon>
        <taxon>Dikarya</taxon>
        <taxon>Ascomycota</taxon>
        <taxon>Pezizomycotina</taxon>
        <taxon>Leotiomycetes</taxon>
        <taxon>Helotiales</taxon>
        <taxon>Helotiales incertae sedis</taxon>
        <taxon>Amylocarpus</taxon>
    </lineage>
</organism>
<evidence type="ECO:0000256" key="1">
    <source>
        <dbReference type="SAM" id="MobiDB-lite"/>
    </source>
</evidence>
<reference evidence="2" key="1">
    <citation type="journal article" date="2021" name="IMA Fungus">
        <title>Genomic characterization of three marine fungi, including Emericellopsis atlantica sp. nov. with signatures of a generalist lifestyle and marine biomass degradation.</title>
        <authorList>
            <person name="Hagestad O.C."/>
            <person name="Hou L."/>
            <person name="Andersen J.H."/>
            <person name="Hansen E.H."/>
            <person name="Altermark B."/>
            <person name="Li C."/>
            <person name="Kuhnert E."/>
            <person name="Cox R.J."/>
            <person name="Crous P.W."/>
            <person name="Spatafora J.W."/>
            <person name="Lail K."/>
            <person name="Amirebrahimi M."/>
            <person name="Lipzen A."/>
            <person name="Pangilinan J."/>
            <person name="Andreopoulos W."/>
            <person name="Hayes R.D."/>
            <person name="Ng V."/>
            <person name="Grigoriev I.V."/>
            <person name="Jackson S.A."/>
            <person name="Sutton T.D.S."/>
            <person name="Dobson A.D.W."/>
            <person name="Rama T."/>
        </authorList>
    </citation>
    <scope>NUCLEOTIDE SEQUENCE</scope>
    <source>
        <strain evidence="2">TRa018bII</strain>
    </source>
</reference>
<accession>A0A9P7Y901</accession>
<dbReference type="Proteomes" id="UP000824998">
    <property type="component" value="Unassembled WGS sequence"/>
</dbReference>
<dbReference type="EMBL" id="MU251853">
    <property type="protein sequence ID" value="KAG9228842.1"/>
    <property type="molecule type" value="Genomic_DNA"/>
</dbReference>
<name>A0A9P7Y901_9HELO</name>
<proteinExistence type="predicted"/>
<sequence length="180" mass="19792">MGTRGLLGFTIKGVRHGQYNQYDCYPVGLGQRIVNFLLALTAQEIAEIAKLLEDIEASEKALPAIKKGDLKHLIEGVTFLHDSLFSEWAYFIDLDNKTLETWQAGHHLTTASFKQLKEYEDPKAYMKDSSGSDQDEAEDGEQVTKYGGQADEVKGDTTGSQTDAAINDSSVGVMDPDKGK</sequence>
<dbReference type="AlphaFoldDB" id="A0A9P7Y901"/>
<keyword evidence="3" id="KW-1185">Reference proteome</keyword>
<protein>
    <submittedName>
        <fullName evidence="2">Uncharacterized protein</fullName>
    </submittedName>
</protein>
<comment type="caution">
    <text evidence="2">The sequence shown here is derived from an EMBL/GenBank/DDBJ whole genome shotgun (WGS) entry which is preliminary data.</text>
</comment>
<dbReference type="OrthoDB" id="3938867at2759"/>
<feature type="region of interest" description="Disordered" evidence="1">
    <location>
        <begin position="124"/>
        <end position="180"/>
    </location>
</feature>
<gene>
    <name evidence="2" type="ORF">BJ875DRAFT_489473</name>
</gene>
<evidence type="ECO:0000313" key="3">
    <source>
        <dbReference type="Proteomes" id="UP000824998"/>
    </source>
</evidence>